<keyword evidence="2" id="KW-0732">Signal</keyword>
<gene>
    <name evidence="3" type="ORF">GCM10007854_23220</name>
</gene>
<evidence type="ECO:0000256" key="1">
    <source>
        <dbReference type="SAM" id="MobiDB-lite"/>
    </source>
</evidence>
<evidence type="ECO:0000313" key="3">
    <source>
        <dbReference type="EMBL" id="GLQ21367.1"/>
    </source>
</evidence>
<feature type="region of interest" description="Disordered" evidence="1">
    <location>
        <begin position="304"/>
        <end position="328"/>
    </location>
</feature>
<proteinExistence type="predicted"/>
<protein>
    <submittedName>
        <fullName evidence="3">Uncharacterized protein</fullName>
    </submittedName>
</protein>
<dbReference type="EMBL" id="BSNJ01000005">
    <property type="protein sequence ID" value="GLQ21367.1"/>
    <property type="molecule type" value="Genomic_DNA"/>
</dbReference>
<organism evidence="3 4">
    <name type="scientific">Algimonas porphyrae</name>
    <dbReference type="NCBI Taxonomy" id="1128113"/>
    <lineage>
        <taxon>Bacteria</taxon>
        <taxon>Pseudomonadati</taxon>
        <taxon>Pseudomonadota</taxon>
        <taxon>Alphaproteobacteria</taxon>
        <taxon>Maricaulales</taxon>
        <taxon>Robiginitomaculaceae</taxon>
        <taxon>Algimonas</taxon>
    </lineage>
</organism>
<name>A0ABQ5V514_9PROT</name>
<feature type="chain" id="PRO_5045827681" evidence="2">
    <location>
        <begin position="23"/>
        <end position="349"/>
    </location>
</feature>
<feature type="signal peptide" evidence="2">
    <location>
        <begin position="1"/>
        <end position="22"/>
    </location>
</feature>
<evidence type="ECO:0000313" key="4">
    <source>
        <dbReference type="Proteomes" id="UP001161390"/>
    </source>
</evidence>
<reference evidence="3" key="1">
    <citation type="journal article" date="2014" name="Int. J. Syst. Evol. Microbiol.">
        <title>Complete genome of a new Firmicutes species belonging to the dominant human colonic microbiota ('Ruminococcus bicirculans') reveals two chromosomes and a selective capacity to utilize plant glucans.</title>
        <authorList>
            <consortium name="NISC Comparative Sequencing Program"/>
            <person name="Wegmann U."/>
            <person name="Louis P."/>
            <person name="Goesmann A."/>
            <person name="Henrissat B."/>
            <person name="Duncan S.H."/>
            <person name="Flint H.J."/>
        </authorList>
    </citation>
    <scope>NUCLEOTIDE SEQUENCE</scope>
    <source>
        <strain evidence="3">NBRC 108216</strain>
    </source>
</reference>
<keyword evidence="4" id="KW-1185">Reference proteome</keyword>
<sequence>MRKRLIALGSLLALIWPMASQADVGCLPSATFDSIDFSGEVYGRHAFDTGVGFRLLRLVPVTGGWAIAVYRGDGSTAPVIVRATGILNPDKPELTITGSDFRNGETSGPAAMPTIRKFQFGSHVIDPAMNPERVVPRNHNGAPPNIATVEPTAGEWGIGELIIEDIGLADLGPDQTPRLTYLKFSGCLGWNRGYRGPDWRMDAEPGVPDAAITALRQCGFDARTYRPSDRTTKWSEKGSTAYLEPDFQADGSRDIVVPAIRRRDRKAGLALCLRGDNRLYMVGFDDQADVSAFMDAGDYWRVARSPHKPGPDQPRPSGDRIEFGTHRGPGLDLFLDIENTIVTRRRGGE</sequence>
<evidence type="ECO:0000256" key="2">
    <source>
        <dbReference type="SAM" id="SignalP"/>
    </source>
</evidence>
<comment type="caution">
    <text evidence="3">The sequence shown here is derived from an EMBL/GenBank/DDBJ whole genome shotgun (WGS) entry which is preliminary data.</text>
</comment>
<reference evidence="3" key="2">
    <citation type="submission" date="2023-01" db="EMBL/GenBank/DDBJ databases">
        <title>Draft genome sequence of Algimonas porphyrae strain NBRC 108216.</title>
        <authorList>
            <person name="Sun Q."/>
            <person name="Mori K."/>
        </authorList>
    </citation>
    <scope>NUCLEOTIDE SEQUENCE</scope>
    <source>
        <strain evidence="3">NBRC 108216</strain>
    </source>
</reference>
<dbReference type="Proteomes" id="UP001161390">
    <property type="component" value="Unassembled WGS sequence"/>
</dbReference>
<accession>A0ABQ5V514</accession>
<dbReference type="RefSeq" id="WP_284372838.1">
    <property type="nucleotide sequence ID" value="NZ_BSNJ01000005.1"/>
</dbReference>